<organism evidence="1 2">
    <name type="scientific">Gigaspora margarita</name>
    <dbReference type="NCBI Taxonomy" id="4874"/>
    <lineage>
        <taxon>Eukaryota</taxon>
        <taxon>Fungi</taxon>
        <taxon>Fungi incertae sedis</taxon>
        <taxon>Mucoromycota</taxon>
        <taxon>Glomeromycotina</taxon>
        <taxon>Glomeromycetes</taxon>
        <taxon>Diversisporales</taxon>
        <taxon>Gigasporaceae</taxon>
        <taxon>Gigaspora</taxon>
    </lineage>
</organism>
<name>A0A8H4AA49_GIGMA</name>
<proteinExistence type="predicted"/>
<dbReference type="Proteomes" id="UP000439903">
    <property type="component" value="Unassembled WGS sequence"/>
</dbReference>
<dbReference type="AlphaFoldDB" id="A0A8H4AA49"/>
<keyword evidence="2" id="KW-1185">Reference proteome</keyword>
<dbReference type="OrthoDB" id="2436924at2759"/>
<reference evidence="1 2" key="1">
    <citation type="journal article" date="2019" name="Environ. Microbiol.">
        <title>At the nexus of three kingdoms: the genome of the mycorrhizal fungus Gigaspora margarita provides insights into plant, endobacterial and fungal interactions.</title>
        <authorList>
            <person name="Venice F."/>
            <person name="Ghignone S."/>
            <person name="Salvioli di Fossalunga A."/>
            <person name="Amselem J."/>
            <person name="Novero M."/>
            <person name="Xianan X."/>
            <person name="Sedzielewska Toro K."/>
            <person name="Morin E."/>
            <person name="Lipzen A."/>
            <person name="Grigoriev I.V."/>
            <person name="Henrissat B."/>
            <person name="Martin F.M."/>
            <person name="Bonfante P."/>
        </authorList>
    </citation>
    <scope>NUCLEOTIDE SEQUENCE [LARGE SCALE GENOMIC DNA]</scope>
    <source>
        <strain evidence="1 2">BEG34</strain>
    </source>
</reference>
<accession>A0A8H4AA49</accession>
<dbReference type="EMBL" id="WTPW01000877">
    <property type="protein sequence ID" value="KAF0472332.1"/>
    <property type="molecule type" value="Genomic_DNA"/>
</dbReference>
<comment type="caution">
    <text evidence="1">The sequence shown here is derived from an EMBL/GenBank/DDBJ whole genome shotgun (WGS) entry which is preliminary data.</text>
</comment>
<gene>
    <name evidence="1" type="ORF">F8M41_025038</name>
</gene>
<evidence type="ECO:0000313" key="1">
    <source>
        <dbReference type="EMBL" id="KAF0472332.1"/>
    </source>
</evidence>
<evidence type="ECO:0000313" key="2">
    <source>
        <dbReference type="Proteomes" id="UP000439903"/>
    </source>
</evidence>
<protein>
    <submittedName>
        <fullName evidence="1">Uncharacterized protein</fullName>
    </submittedName>
</protein>
<sequence length="216" mass="26477">MSFFKKFVNKLKKQNTLTSKETFVNTWKEESKLKKFFKKLFKKNEEEEVIEKNFWGWNKNENDYSPYLASINKDSFKSLLIQTEDEKQSGFDCLETSEYLIFINFESFQNYLYNNKIIESGQMHYNSKNKRLKSILGFLDAHIGSYYNMYYDGENFFKENNTFDLREHRSKSYENDFEIWFKEMNLYCEQFKVKYIWTFTDLEYYFKNNIAFKYGV</sequence>